<keyword evidence="4" id="KW-1185">Reference proteome</keyword>
<dbReference type="Proteomes" id="UP001634394">
    <property type="component" value="Unassembled WGS sequence"/>
</dbReference>
<protein>
    <submittedName>
        <fullName evidence="3">Uncharacterized protein</fullName>
    </submittedName>
</protein>
<name>A0ABD3XE49_SINWO</name>
<gene>
    <name evidence="3" type="ORF">ACJMK2_024687</name>
</gene>
<dbReference type="EMBL" id="JBJQND010000002">
    <property type="protein sequence ID" value="KAL3884554.1"/>
    <property type="molecule type" value="Genomic_DNA"/>
</dbReference>
<evidence type="ECO:0000313" key="4">
    <source>
        <dbReference type="Proteomes" id="UP001634394"/>
    </source>
</evidence>
<evidence type="ECO:0000313" key="3">
    <source>
        <dbReference type="EMBL" id="KAL3884554.1"/>
    </source>
</evidence>
<evidence type="ECO:0000256" key="1">
    <source>
        <dbReference type="SAM" id="MobiDB-lite"/>
    </source>
</evidence>
<feature type="compositionally biased region" description="Polar residues" evidence="1">
    <location>
        <begin position="272"/>
        <end position="295"/>
    </location>
</feature>
<keyword evidence="2" id="KW-0732">Signal</keyword>
<organism evidence="3 4">
    <name type="scientific">Sinanodonta woodiana</name>
    <name type="common">Chinese pond mussel</name>
    <name type="synonym">Anodonta woodiana</name>
    <dbReference type="NCBI Taxonomy" id="1069815"/>
    <lineage>
        <taxon>Eukaryota</taxon>
        <taxon>Metazoa</taxon>
        <taxon>Spiralia</taxon>
        <taxon>Lophotrochozoa</taxon>
        <taxon>Mollusca</taxon>
        <taxon>Bivalvia</taxon>
        <taxon>Autobranchia</taxon>
        <taxon>Heteroconchia</taxon>
        <taxon>Palaeoheterodonta</taxon>
        <taxon>Unionida</taxon>
        <taxon>Unionoidea</taxon>
        <taxon>Unionidae</taxon>
        <taxon>Unioninae</taxon>
        <taxon>Sinanodonta</taxon>
    </lineage>
</organism>
<reference evidence="3 4" key="1">
    <citation type="submission" date="2024-11" db="EMBL/GenBank/DDBJ databases">
        <title>Chromosome-level genome assembly of the freshwater bivalve Anodonta woodiana.</title>
        <authorList>
            <person name="Chen X."/>
        </authorList>
    </citation>
    <scope>NUCLEOTIDE SEQUENCE [LARGE SCALE GENOMIC DNA]</scope>
    <source>
        <strain evidence="3">MN2024</strain>
        <tissue evidence="3">Gills</tissue>
    </source>
</reference>
<comment type="caution">
    <text evidence="3">The sequence shown here is derived from an EMBL/GenBank/DDBJ whole genome shotgun (WGS) entry which is preliminary data.</text>
</comment>
<accession>A0ABD3XE49</accession>
<evidence type="ECO:0000256" key="2">
    <source>
        <dbReference type="SAM" id="SignalP"/>
    </source>
</evidence>
<feature type="chain" id="PRO_5044844353" evidence="2">
    <location>
        <begin position="23"/>
        <end position="309"/>
    </location>
</feature>
<feature type="region of interest" description="Disordered" evidence="1">
    <location>
        <begin position="262"/>
        <end position="309"/>
    </location>
</feature>
<sequence>MAVRQNAAVFIVSLTLISVSIALPTGHNAENGQELKRNPDQWHANEITSSDEIPLLTTEAVPSIAKDVEGTNPESIYVRTKSGRLIPVSSLLKSHGQSAEKRNPNIEVIKHTFVVTELVHDRDTQNSGRAIADIHPATGTNRHRGIFNRMGLGNGLHFPQPNFLVPPHYNLGLSNEVHLSGQMQSFGEAGALKADLRGHISNLKNGVKVNTLGSNGAEPNRIFLLPSNPGKTPIVIQTRGSINVSQQQTENGKTKLVIRQQPAINGNGIDATRSSTNGNRNDASQNSAKGNNNEPLHNHNTKMEEVEEV</sequence>
<dbReference type="AlphaFoldDB" id="A0ABD3XE49"/>
<feature type="signal peptide" evidence="2">
    <location>
        <begin position="1"/>
        <end position="22"/>
    </location>
</feature>
<proteinExistence type="predicted"/>